<feature type="domain" description="Chromo" evidence="3">
    <location>
        <begin position="2"/>
        <end position="61"/>
    </location>
</feature>
<dbReference type="GO" id="GO:0005634">
    <property type="term" value="C:nucleus"/>
    <property type="evidence" value="ECO:0007669"/>
    <property type="project" value="UniProtKB-SubCell"/>
</dbReference>
<reference evidence="4 5" key="1">
    <citation type="journal article" date="2024" name="Science">
        <title>Giant polyketide synthase enzymes in the biosynthesis of giant marine polyether toxins.</title>
        <authorList>
            <person name="Fallon T.R."/>
            <person name="Shende V.V."/>
            <person name="Wierzbicki I.H."/>
            <person name="Pendleton A.L."/>
            <person name="Watervoot N.F."/>
            <person name="Auber R.P."/>
            <person name="Gonzalez D.J."/>
            <person name="Wisecaver J.H."/>
            <person name="Moore B.S."/>
        </authorList>
    </citation>
    <scope>NUCLEOTIDE SEQUENCE [LARGE SCALE GENOMIC DNA]</scope>
    <source>
        <strain evidence="4 5">12B1</strain>
    </source>
</reference>
<dbReference type="CDD" id="cd00024">
    <property type="entry name" value="CD_CSD"/>
    <property type="match status" value="1"/>
</dbReference>
<dbReference type="SMART" id="SM00298">
    <property type="entry name" value="CHROMO"/>
    <property type="match status" value="1"/>
</dbReference>
<proteinExistence type="predicted"/>
<keyword evidence="2" id="KW-0539">Nucleus</keyword>
<dbReference type="PROSITE" id="PS00598">
    <property type="entry name" value="CHROMO_1"/>
    <property type="match status" value="1"/>
</dbReference>
<sequence length="116" mass="12844">MYEPELIVAERLAKGVTQFQVKWSGYESRHNTWEPIEHLAGCEDMIADFKKREVERIKGLEEAASMKRAQKEAAHAEKVAAEAALAAAAIRLAKQATGAANAAEVVHETVEELRNE</sequence>
<gene>
    <name evidence="4" type="ORF">AB1Y20_005290</name>
</gene>
<dbReference type="Gene3D" id="2.40.50.40">
    <property type="match status" value="1"/>
</dbReference>
<dbReference type="InterPro" id="IPR000953">
    <property type="entry name" value="Chromo/chromo_shadow_dom"/>
</dbReference>
<dbReference type="Pfam" id="PF00385">
    <property type="entry name" value="Chromo"/>
    <property type="match status" value="1"/>
</dbReference>
<evidence type="ECO:0000259" key="3">
    <source>
        <dbReference type="PROSITE" id="PS50013"/>
    </source>
</evidence>
<dbReference type="InterPro" id="IPR051219">
    <property type="entry name" value="Heterochromatin_chromo-domain"/>
</dbReference>
<dbReference type="InterPro" id="IPR016197">
    <property type="entry name" value="Chromo-like_dom_sf"/>
</dbReference>
<dbReference type="AlphaFoldDB" id="A0AB34J5T3"/>
<dbReference type="EMBL" id="JBGBPQ010000013">
    <property type="protein sequence ID" value="KAL1512015.1"/>
    <property type="molecule type" value="Genomic_DNA"/>
</dbReference>
<dbReference type="PROSITE" id="PS50013">
    <property type="entry name" value="CHROMO_2"/>
    <property type="match status" value="1"/>
</dbReference>
<comment type="subcellular location">
    <subcellularLocation>
        <location evidence="1">Nucleus</location>
    </subcellularLocation>
</comment>
<evidence type="ECO:0000313" key="4">
    <source>
        <dbReference type="EMBL" id="KAL1512015.1"/>
    </source>
</evidence>
<accession>A0AB34J5T3</accession>
<dbReference type="InterPro" id="IPR023779">
    <property type="entry name" value="Chromodomain_CS"/>
</dbReference>
<evidence type="ECO:0000256" key="1">
    <source>
        <dbReference type="ARBA" id="ARBA00004123"/>
    </source>
</evidence>
<dbReference type="Proteomes" id="UP001515480">
    <property type="component" value="Unassembled WGS sequence"/>
</dbReference>
<keyword evidence="5" id="KW-1185">Reference proteome</keyword>
<dbReference type="PANTHER" id="PTHR22812">
    <property type="entry name" value="CHROMOBOX PROTEIN"/>
    <property type="match status" value="1"/>
</dbReference>
<dbReference type="InterPro" id="IPR023780">
    <property type="entry name" value="Chromo_domain"/>
</dbReference>
<dbReference type="SUPFAM" id="SSF54160">
    <property type="entry name" value="Chromo domain-like"/>
    <property type="match status" value="1"/>
</dbReference>
<evidence type="ECO:0000256" key="2">
    <source>
        <dbReference type="ARBA" id="ARBA00023242"/>
    </source>
</evidence>
<name>A0AB34J5T3_PRYPA</name>
<organism evidence="4 5">
    <name type="scientific">Prymnesium parvum</name>
    <name type="common">Toxic golden alga</name>
    <dbReference type="NCBI Taxonomy" id="97485"/>
    <lineage>
        <taxon>Eukaryota</taxon>
        <taxon>Haptista</taxon>
        <taxon>Haptophyta</taxon>
        <taxon>Prymnesiophyceae</taxon>
        <taxon>Prymnesiales</taxon>
        <taxon>Prymnesiaceae</taxon>
        <taxon>Prymnesium</taxon>
    </lineage>
</organism>
<protein>
    <recommendedName>
        <fullName evidence="3">Chromo domain-containing protein</fullName>
    </recommendedName>
</protein>
<comment type="caution">
    <text evidence="4">The sequence shown here is derived from an EMBL/GenBank/DDBJ whole genome shotgun (WGS) entry which is preliminary data.</text>
</comment>
<evidence type="ECO:0000313" key="5">
    <source>
        <dbReference type="Proteomes" id="UP001515480"/>
    </source>
</evidence>